<reference evidence="1" key="1">
    <citation type="submission" date="2022-12" db="EMBL/GenBank/DDBJ databases">
        <authorList>
            <person name="Webb A."/>
        </authorList>
    </citation>
    <scope>NUCLEOTIDE SEQUENCE</scope>
    <source>
        <strain evidence="1">Hp1</strain>
    </source>
</reference>
<dbReference type="Proteomes" id="UP001162031">
    <property type="component" value="Unassembled WGS sequence"/>
</dbReference>
<proteinExistence type="predicted"/>
<keyword evidence="2" id="KW-1185">Reference proteome</keyword>
<protein>
    <recommendedName>
        <fullName evidence="3">Zinc finger PHD-type domain-containing protein</fullName>
    </recommendedName>
</protein>
<gene>
    <name evidence="1" type="ORF">HBR001_LOCUS8302</name>
</gene>
<sequence>MVGKLEIQSTMSELSCGGCHEDVGPVHACSICSAYMHRWRGMPQGDEGFGQPVLCPSCEQLQTAAVIDYASPMIAAFEGSDCDSASSHDAKSDRLAAPKCQKERQSVSTIHNRRRAVRWMESKFADGAKTLFATTVDAFTDVFNSSSRQSDLRKAVRWWKAREILLSSPRGSITVSKVMQNGRQLIISKALSGCGRKWSHWVTWMYPRVRSEFVDCARPGSSLIHLFCAKLQSKF</sequence>
<comment type="caution">
    <text evidence="1">The sequence shown here is derived from an EMBL/GenBank/DDBJ whole genome shotgun (WGS) entry which is preliminary data.</text>
</comment>
<dbReference type="EMBL" id="CANTFL010001446">
    <property type="protein sequence ID" value="CAI5740893.1"/>
    <property type="molecule type" value="Genomic_DNA"/>
</dbReference>
<dbReference type="AlphaFoldDB" id="A0AAV0UXF1"/>
<name>A0AAV0UXF1_HYABA</name>
<accession>A0AAV0UXF1</accession>
<evidence type="ECO:0008006" key="3">
    <source>
        <dbReference type="Google" id="ProtNLM"/>
    </source>
</evidence>
<evidence type="ECO:0000313" key="2">
    <source>
        <dbReference type="Proteomes" id="UP001162031"/>
    </source>
</evidence>
<evidence type="ECO:0000313" key="1">
    <source>
        <dbReference type="EMBL" id="CAI5740893.1"/>
    </source>
</evidence>
<organism evidence="1 2">
    <name type="scientific">Hyaloperonospora brassicae</name>
    <name type="common">Brassica downy mildew</name>
    <name type="synonym">Peronospora brassicae</name>
    <dbReference type="NCBI Taxonomy" id="162125"/>
    <lineage>
        <taxon>Eukaryota</taxon>
        <taxon>Sar</taxon>
        <taxon>Stramenopiles</taxon>
        <taxon>Oomycota</taxon>
        <taxon>Peronosporomycetes</taxon>
        <taxon>Peronosporales</taxon>
        <taxon>Peronosporaceae</taxon>
        <taxon>Hyaloperonospora</taxon>
    </lineage>
</organism>